<keyword evidence="2" id="KW-0255">Endonuclease</keyword>
<keyword evidence="3" id="KW-1185">Reference proteome</keyword>
<gene>
    <name evidence="2" type="ORF">ACFYKT_01425</name>
</gene>
<dbReference type="GO" id="GO:0004519">
    <property type="term" value="F:endonuclease activity"/>
    <property type="evidence" value="ECO:0007669"/>
    <property type="project" value="UniProtKB-KW"/>
</dbReference>
<dbReference type="InterPro" id="IPR008538">
    <property type="entry name" value="Uma2"/>
</dbReference>
<dbReference type="PANTHER" id="PTHR36558:SF1">
    <property type="entry name" value="RESTRICTION ENDONUCLEASE DOMAIN-CONTAINING PROTEIN-RELATED"/>
    <property type="match status" value="1"/>
</dbReference>
<dbReference type="RefSeq" id="WP_389214384.1">
    <property type="nucleotide sequence ID" value="NZ_JBIACJ010000001.1"/>
</dbReference>
<protein>
    <submittedName>
        <fullName evidence="2">Uma2 family endonuclease</fullName>
    </submittedName>
</protein>
<reference evidence="2 3" key="1">
    <citation type="submission" date="2024-08" db="EMBL/GenBank/DDBJ databases">
        <title>Two novel Cytobacillus novel species.</title>
        <authorList>
            <person name="Liu G."/>
        </authorList>
    </citation>
    <scope>NUCLEOTIDE SEQUENCE [LARGE SCALE GENOMIC DNA]</scope>
    <source>
        <strain evidence="2 3">FJAT-53684</strain>
    </source>
</reference>
<proteinExistence type="predicted"/>
<dbReference type="SUPFAM" id="SSF52980">
    <property type="entry name" value="Restriction endonuclease-like"/>
    <property type="match status" value="1"/>
</dbReference>
<name>A0ABW6JW25_9BACI</name>
<dbReference type="Gene3D" id="3.90.1570.10">
    <property type="entry name" value="tt1808, chain A"/>
    <property type="match status" value="1"/>
</dbReference>
<dbReference type="Pfam" id="PF05685">
    <property type="entry name" value="Uma2"/>
    <property type="match status" value="1"/>
</dbReference>
<feature type="domain" description="Putative restriction endonuclease" evidence="1">
    <location>
        <begin position="13"/>
        <end position="186"/>
    </location>
</feature>
<sequence length="192" mass="22287">MSLPKVNQVYTYADYLSWSEDERVEIIDGVPYLQAAPLRIHQETLSELHRQIANFLVGKECKVYPAPFHVLLDLDEAPINEKDRKNVFEPDLTIVCDKSKLDERGCKGTPDLVVEIISPSTARKDKVDKFNKYEQAGVREYWIVEPTEKIVSVFTLQENKRYGRPDMYTEDDQVNVTVLENLTIDLRMVFNF</sequence>
<dbReference type="PANTHER" id="PTHR36558">
    <property type="entry name" value="GLR1098 PROTEIN"/>
    <property type="match status" value="1"/>
</dbReference>
<evidence type="ECO:0000313" key="3">
    <source>
        <dbReference type="Proteomes" id="UP001601058"/>
    </source>
</evidence>
<dbReference type="InterPro" id="IPR011335">
    <property type="entry name" value="Restrct_endonuc-II-like"/>
</dbReference>
<dbReference type="Proteomes" id="UP001601058">
    <property type="component" value="Unassembled WGS sequence"/>
</dbReference>
<accession>A0ABW6JW25</accession>
<evidence type="ECO:0000313" key="2">
    <source>
        <dbReference type="EMBL" id="MFE8695013.1"/>
    </source>
</evidence>
<evidence type="ECO:0000259" key="1">
    <source>
        <dbReference type="Pfam" id="PF05685"/>
    </source>
</evidence>
<dbReference type="CDD" id="cd06260">
    <property type="entry name" value="DUF820-like"/>
    <property type="match status" value="1"/>
</dbReference>
<dbReference type="EMBL" id="JBIACJ010000001">
    <property type="protein sequence ID" value="MFE8695013.1"/>
    <property type="molecule type" value="Genomic_DNA"/>
</dbReference>
<keyword evidence="2" id="KW-0378">Hydrolase</keyword>
<keyword evidence="2" id="KW-0540">Nuclease</keyword>
<dbReference type="InterPro" id="IPR012296">
    <property type="entry name" value="Nuclease_put_TT1808"/>
</dbReference>
<comment type="caution">
    <text evidence="2">The sequence shown here is derived from an EMBL/GenBank/DDBJ whole genome shotgun (WGS) entry which is preliminary data.</text>
</comment>
<organism evidence="2 3">
    <name type="scientific">Cytobacillus mangrovibacter</name>
    <dbReference type="NCBI Taxonomy" id="3299024"/>
    <lineage>
        <taxon>Bacteria</taxon>
        <taxon>Bacillati</taxon>
        <taxon>Bacillota</taxon>
        <taxon>Bacilli</taxon>
        <taxon>Bacillales</taxon>
        <taxon>Bacillaceae</taxon>
        <taxon>Cytobacillus</taxon>
    </lineage>
</organism>